<dbReference type="VEuPathDB" id="VectorBase:GBRI018816"/>
<feature type="transmembrane region" description="Helical" evidence="1">
    <location>
        <begin position="12"/>
        <end position="32"/>
    </location>
</feature>
<feature type="transmembrane region" description="Helical" evidence="1">
    <location>
        <begin position="70"/>
        <end position="91"/>
    </location>
</feature>
<keyword evidence="1" id="KW-0812">Transmembrane</keyword>
<proteinExistence type="predicted"/>
<dbReference type="STRING" id="37001.A0A1A9WGF7"/>
<feature type="transmembrane region" description="Helical" evidence="1">
    <location>
        <begin position="132"/>
        <end position="153"/>
    </location>
</feature>
<name>A0A1A9WGF7_9MUSC</name>
<organism evidence="2 3">
    <name type="scientific">Glossina brevipalpis</name>
    <dbReference type="NCBI Taxonomy" id="37001"/>
    <lineage>
        <taxon>Eukaryota</taxon>
        <taxon>Metazoa</taxon>
        <taxon>Ecdysozoa</taxon>
        <taxon>Arthropoda</taxon>
        <taxon>Hexapoda</taxon>
        <taxon>Insecta</taxon>
        <taxon>Pterygota</taxon>
        <taxon>Neoptera</taxon>
        <taxon>Endopterygota</taxon>
        <taxon>Diptera</taxon>
        <taxon>Brachycera</taxon>
        <taxon>Muscomorpha</taxon>
        <taxon>Hippoboscoidea</taxon>
        <taxon>Glossinidae</taxon>
        <taxon>Glossina</taxon>
    </lineage>
</organism>
<evidence type="ECO:0000313" key="2">
    <source>
        <dbReference type="EnsemblMetazoa" id="GBRI018816-PA"/>
    </source>
</evidence>
<keyword evidence="3" id="KW-1185">Reference proteome</keyword>
<feature type="transmembrane region" description="Helical" evidence="1">
    <location>
        <begin position="217"/>
        <end position="242"/>
    </location>
</feature>
<reference evidence="3" key="1">
    <citation type="submission" date="2014-03" db="EMBL/GenBank/DDBJ databases">
        <authorList>
            <person name="Aksoy S."/>
            <person name="Warren W."/>
            <person name="Wilson R.K."/>
        </authorList>
    </citation>
    <scope>NUCLEOTIDE SEQUENCE [LARGE SCALE GENOMIC DNA]</scope>
    <source>
        <strain evidence="3">IAEA</strain>
    </source>
</reference>
<accession>A0A1A9WGF7</accession>
<keyword evidence="1" id="KW-0472">Membrane</keyword>
<protein>
    <submittedName>
        <fullName evidence="2">Uncharacterized protein</fullName>
    </submittedName>
</protein>
<reference evidence="2" key="2">
    <citation type="submission" date="2020-05" db="UniProtKB">
        <authorList>
            <consortium name="EnsemblMetazoa"/>
        </authorList>
    </citation>
    <scope>IDENTIFICATION</scope>
    <source>
        <strain evidence="2">IAEA</strain>
    </source>
</reference>
<evidence type="ECO:0000313" key="3">
    <source>
        <dbReference type="Proteomes" id="UP000091820"/>
    </source>
</evidence>
<dbReference type="Proteomes" id="UP000091820">
    <property type="component" value="Unassembled WGS sequence"/>
</dbReference>
<evidence type="ECO:0000256" key="1">
    <source>
        <dbReference type="SAM" id="Phobius"/>
    </source>
</evidence>
<sequence>MSSYGAERTLSFFYPIVVGSSIICCVTSAVLWSHWRYVLNACPETNCGCYLHARSTYTSFEGGHIAYCHFATYGLLLPLCFSIILCIYHVYRVCLGTAKPRAGTTTIRQRSGDVVVVTTESEVTHNDISPNYWLPVSVIASIMFVYTLIYASIFTDGFERTCKQYRETLLKEIQGVGNIVQVIKSRLSCSAIFDFMDYLVESISYERRKYGRINSSICFYMCLICAWIAVIGWLFICLVNIIQTKRTKPVRV</sequence>
<dbReference type="AlphaFoldDB" id="A0A1A9WGF7"/>
<dbReference type="EnsemblMetazoa" id="GBRI018816-RA">
    <property type="protein sequence ID" value="GBRI018816-PA"/>
    <property type="gene ID" value="GBRI018816"/>
</dbReference>
<keyword evidence="1" id="KW-1133">Transmembrane helix</keyword>